<dbReference type="PROSITE" id="PS50966">
    <property type="entry name" value="ZF_SWIM"/>
    <property type="match status" value="1"/>
</dbReference>
<evidence type="ECO:0000256" key="3">
    <source>
        <dbReference type="ARBA" id="ARBA00022771"/>
    </source>
</evidence>
<dbReference type="Pfam" id="PF04434">
    <property type="entry name" value="SWIM"/>
    <property type="match status" value="1"/>
</dbReference>
<dbReference type="InterPro" id="IPR007527">
    <property type="entry name" value="Znf_SWIM"/>
</dbReference>
<dbReference type="InterPro" id="IPR031052">
    <property type="entry name" value="FHY3/FAR1"/>
</dbReference>
<name>A0A444ZKY2_ARAHY</name>
<evidence type="ECO:0000313" key="9">
    <source>
        <dbReference type="Proteomes" id="UP000289738"/>
    </source>
</evidence>
<gene>
    <name evidence="8" type="ORF">Ahy_B04g071541</name>
</gene>
<evidence type="ECO:0000313" key="8">
    <source>
        <dbReference type="EMBL" id="RYR14837.1"/>
    </source>
</evidence>
<dbReference type="Proteomes" id="UP000289738">
    <property type="component" value="Chromosome B04"/>
</dbReference>
<organism evidence="8 9">
    <name type="scientific">Arachis hypogaea</name>
    <name type="common">Peanut</name>
    <dbReference type="NCBI Taxonomy" id="3818"/>
    <lineage>
        <taxon>Eukaryota</taxon>
        <taxon>Viridiplantae</taxon>
        <taxon>Streptophyta</taxon>
        <taxon>Embryophyta</taxon>
        <taxon>Tracheophyta</taxon>
        <taxon>Spermatophyta</taxon>
        <taxon>Magnoliopsida</taxon>
        <taxon>eudicotyledons</taxon>
        <taxon>Gunneridae</taxon>
        <taxon>Pentapetalae</taxon>
        <taxon>rosids</taxon>
        <taxon>fabids</taxon>
        <taxon>Fabales</taxon>
        <taxon>Fabaceae</taxon>
        <taxon>Papilionoideae</taxon>
        <taxon>50 kb inversion clade</taxon>
        <taxon>dalbergioids sensu lato</taxon>
        <taxon>Dalbergieae</taxon>
        <taxon>Pterocarpus clade</taxon>
        <taxon>Arachis</taxon>
    </lineage>
</organism>
<dbReference type="GO" id="GO:0006355">
    <property type="term" value="P:regulation of DNA-templated transcription"/>
    <property type="evidence" value="ECO:0007669"/>
    <property type="project" value="UniProtKB-UniRule"/>
</dbReference>
<reference evidence="8 9" key="1">
    <citation type="submission" date="2019-01" db="EMBL/GenBank/DDBJ databases">
        <title>Sequencing of cultivated peanut Arachis hypogaea provides insights into genome evolution and oil improvement.</title>
        <authorList>
            <person name="Chen X."/>
        </authorList>
    </citation>
    <scope>NUCLEOTIDE SEQUENCE [LARGE SCALE GENOMIC DNA]</scope>
    <source>
        <strain evidence="9">cv. Fuhuasheng</strain>
        <tissue evidence="8">Leaves</tissue>
    </source>
</reference>
<comment type="subcellular location">
    <subcellularLocation>
        <location evidence="6">Nucleus</location>
    </subcellularLocation>
</comment>
<sequence>MAIQMLALLHGREGTKRHSHRPMRIDAKGHRDVHANKNSPVVHLAHHEEDLKQTKRLQATRKNRTRDEPHCLELVHKRRIQQKIERFPHKVRPQRQQVALRFRSNTAHLFGSFYRAVRGSAYMDPSLPRSPLLGRDEKHTKEREHARIFQQVHHTQQLIESIREAIRQLPSKQRAKREREREFDIADFHTVIPCATKSAIEVQFQHVYTHEKFRKVQGQLRGNVKCITRLKNSTLGFTTYEVMKQVSNSTFNKFFVTYDAVSREVKCQCLLFESRGILCRHSLSVLSFERVDNVAPKYILERWSKNIKRRHTHQEHPRRASTGAEKQEIRPFGLSVTQYMQICIRVRGAD</sequence>
<dbReference type="EMBL" id="SDMP01000014">
    <property type="protein sequence ID" value="RYR14837.1"/>
    <property type="molecule type" value="Genomic_DNA"/>
</dbReference>
<evidence type="ECO:0000256" key="6">
    <source>
        <dbReference type="RuleBase" id="RU367018"/>
    </source>
</evidence>
<comment type="function">
    <text evidence="6">Putative transcription activator involved in regulating light control of development.</text>
</comment>
<dbReference type="SMART" id="SM00575">
    <property type="entry name" value="ZnF_PMZ"/>
    <property type="match status" value="1"/>
</dbReference>
<keyword evidence="9" id="KW-1185">Reference proteome</keyword>
<dbReference type="PANTHER" id="PTHR31669">
    <property type="entry name" value="PROTEIN FAR1-RELATED SEQUENCE 10-RELATED"/>
    <property type="match status" value="1"/>
</dbReference>
<evidence type="ECO:0000256" key="4">
    <source>
        <dbReference type="ARBA" id="ARBA00022833"/>
    </source>
</evidence>
<dbReference type="PANTHER" id="PTHR31669:SF283">
    <property type="entry name" value="PROTEIN FAR1-RELATED SEQUENCE"/>
    <property type="match status" value="1"/>
</dbReference>
<accession>A0A444ZKY2</accession>
<keyword evidence="3 5" id="KW-0863">Zinc-finger</keyword>
<evidence type="ECO:0000259" key="7">
    <source>
        <dbReference type="PROSITE" id="PS50966"/>
    </source>
</evidence>
<evidence type="ECO:0000256" key="5">
    <source>
        <dbReference type="PROSITE-ProRule" id="PRU00325"/>
    </source>
</evidence>
<dbReference type="GO" id="GO:0008270">
    <property type="term" value="F:zinc ion binding"/>
    <property type="evidence" value="ECO:0007669"/>
    <property type="project" value="UniProtKB-UniRule"/>
</dbReference>
<feature type="domain" description="SWIM-type" evidence="7">
    <location>
        <begin position="254"/>
        <end position="290"/>
    </location>
</feature>
<keyword evidence="4 6" id="KW-0862">Zinc</keyword>
<evidence type="ECO:0000256" key="1">
    <source>
        <dbReference type="ARBA" id="ARBA00005889"/>
    </source>
</evidence>
<dbReference type="InterPro" id="IPR006564">
    <property type="entry name" value="Znf_PMZ"/>
</dbReference>
<comment type="similarity">
    <text evidence="1 6">Belongs to the FHY3/FAR1 family.</text>
</comment>
<evidence type="ECO:0000256" key="2">
    <source>
        <dbReference type="ARBA" id="ARBA00022723"/>
    </source>
</evidence>
<dbReference type="GO" id="GO:0005634">
    <property type="term" value="C:nucleus"/>
    <property type="evidence" value="ECO:0007669"/>
    <property type="project" value="UniProtKB-SubCell"/>
</dbReference>
<keyword evidence="2 6" id="KW-0479">Metal-binding</keyword>
<dbReference type="AlphaFoldDB" id="A0A444ZKY2"/>
<keyword evidence="6" id="KW-0539">Nucleus</keyword>
<protein>
    <recommendedName>
        <fullName evidence="6">Protein FAR1-RELATED SEQUENCE</fullName>
    </recommendedName>
</protein>
<proteinExistence type="inferred from homology"/>
<comment type="caution">
    <text evidence="8">The sequence shown here is derived from an EMBL/GenBank/DDBJ whole genome shotgun (WGS) entry which is preliminary data.</text>
</comment>